<comment type="caution">
    <text evidence="6">The sequence shown here is derived from an EMBL/GenBank/DDBJ whole genome shotgun (WGS) entry which is preliminary data.</text>
</comment>
<dbReference type="EMBL" id="JOKM01000122">
    <property type="protein sequence ID" value="KGB20811.1"/>
    <property type="molecule type" value="Genomic_DNA"/>
</dbReference>
<feature type="transmembrane region" description="Helical" evidence="5">
    <location>
        <begin position="6"/>
        <end position="32"/>
    </location>
</feature>
<keyword evidence="2 5" id="KW-0812">Transmembrane</keyword>
<protein>
    <recommendedName>
        <fullName evidence="8">ABC transmembrane type-1 domain-containing protein</fullName>
    </recommendedName>
</protein>
<evidence type="ECO:0000256" key="5">
    <source>
        <dbReference type="SAM" id="Phobius"/>
    </source>
</evidence>
<dbReference type="Proteomes" id="UP000029448">
    <property type="component" value="Unassembled WGS sequence"/>
</dbReference>
<evidence type="ECO:0000313" key="7">
    <source>
        <dbReference type="Proteomes" id="UP000029448"/>
    </source>
</evidence>
<keyword evidence="7" id="KW-1185">Reference proteome</keyword>
<evidence type="ECO:0000313" key="6">
    <source>
        <dbReference type="EMBL" id="KGB20811.1"/>
    </source>
</evidence>
<dbReference type="PATRIC" id="fig|104102.7.peg.3538"/>
<dbReference type="RefSeq" id="WP_052051581.1">
    <property type="nucleotide sequence ID" value="NZ_JACAOJ010000021.1"/>
</dbReference>
<dbReference type="GeneID" id="89478781"/>
<dbReference type="AlphaFoldDB" id="A0A094ZDW5"/>
<organism evidence="6 7">
    <name type="scientific">Acetobacter tropicalis</name>
    <dbReference type="NCBI Taxonomy" id="104102"/>
    <lineage>
        <taxon>Bacteria</taxon>
        <taxon>Pseudomonadati</taxon>
        <taxon>Pseudomonadota</taxon>
        <taxon>Alphaproteobacteria</taxon>
        <taxon>Acetobacterales</taxon>
        <taxon>Acetobacteraceae</taxon>
        <taxon>Acetobacter</taxon>
    </lineage>
</organism>
<evidence type="ECO:0000256" key="2">
    <source>
        <dbReference type="ARBA" id="ARBA00022692"/>
    </source>
</evidence>
<sequence length="147" mass="15725">MLSFSSLFIHTLCTASVGLCLAALLSGVALIIKQEQRTYVLLLLIVLPATAAAVFLPFLVPSPLPSFWVSAVQGALLSPLLAVTPLVRLRNIPSTWTLTAQELGANGQMRLRFLWLPLLRKPLLLSLLLACVLGLTGAVCLLKASLP</sequence>
<gene>
    <name evidence="6" type="ORF">AtDm6_3590</name>
</gene>
<accession>A0A094ZDW5</accession>
<dbReference type="InterPro" id="IPR035906">
    <property type="entry name" value="MetI-like_sf"/>
</dbReference>
<keyword evidence="4 5" id="KW-0472">Membrane</keyword>
<comment type="subcellular location">
    <subcellularLocation>
        <location evidence="1">Membrane</location>
        <topology evidence="1">Multi-pass membrane protein</topology>
    </subcellularLocation>
</comment>
<dbReference type="SUPFAM" id="SSF161098">
    <property type="entry name" value="MetI-like"/>
    <property type="match status" value="1"/>
</dbReference>
<feature type="transmembrane region" description="Helical" evidence="5">
    <location>
        <begin position="123"/>
        <end position="146"/>
    </location>
</feature>
<evidence type="ECO:0008006" key="8">
    <source>
        <dbReference type="Google" id="ProtNLM"/>
    </source>
</evidence>
<keyword evidence="3 5" id="KW-1133">Transmembrane helix</keyword>
<evidence type="ECO:0000256" key="1">
    <source>
        <dbReference type="ARBA" id="ARBA00004141"/>
    </source>
</evidence>
<proteinExistence type="predicted"/>
<dbReference type="STRING" id="104102.AtDm6_3590"/>
<dbReference type="GO" id="GO:0016020">
    <property type="term" value="C:membrane"/>
    <property type="evidence" value="ECO:0007669"/>
    <property type="project" value="UniProtKB-SubCell"/>
</dbReference>
<name>A0A094ZDW5_9PROT</name>
<evidence type="ECO:0000256" key="4">
    <source>
        <dbReference type="ARBA" id="ARBA00023136"/>
    </source>
</evidence>
<reference evidence="6 7" key="1">
    <citation type="submission" date="2014-06" db="EMBL/GenBank/DDBJ databases">
        <title>Functional and comparative genomic analyses of the Drosophila gut microbiota identify candidate symbiosis factors.</title>
        <authorList>
            <person name="Newell P.D."/>
            <person name="Chaston J.M."/>
            <person name="Douglas A.E."/>
        </authorList>
    </citation>
    <scope>NUCLEOTIDE SEQUENCE [LARGE SCALE GENOMIC DNA]</scope>
    <source>
        <strain evidence="6 7">DmCS_006</strain>
    </source>
</reference>
<feature type="transmembrane region" description="Helical" evidence="5">
    <location>
        <begin position="39"/>
        <end position="60"/>
    </location>
</feature>
<evidence type="ECO:0000256" key="3">
    <source>
        <dbReference type="ARBA" id="ARBA00022989"/>
    </source>
</evidence>